<evidence type="ECO:0000313" key="4">
    <source>
        <dbReference type="Proteomes" id="UP000728185"/>
    </source>
</evidence>
<protein>
    <submittedName>
        <fullName evidence="3">Uncharacterized protein</fullName>
    </submittedName>
</protein>
<feature type="compositionally biased region" description="Low complexity" evidence="1">
    <location>
        <begin position="116"/>
        <end position="126"/>
    </location>
</feature>
<feature type="compositionally biased region" description="Polar residues" evidence="1">
    <location>
        <begin position="105"/>
        <end position="115"/>
    </location>
</feature>
<feature type="signal peptide" evidence="2">
    <location>
        <begin position="1"/>
        <end position="22"/>
    </location>
</feature>
<proteinExistence type="predicted"/>
<feature type="chain" id="PRO_5034186317" evidence="2">
    <location>
        <begin position="23"/>
        <end position="197"/>
    </location>
</feature>
<dbReference type="AlphaFoldDB" id="A0A8E0RVM5"/>
<comment type="caution">
    <text evidence="3">The sequence shown here is derived from an EMBL/GenBank/DDBJ whole genome shotgun (WGS) entry which is preliminary data.</text>
</comment>
<dbReference type="OrthoDB" id="443981at2759"/>
<accession>A0A8E0RVM5</accession>
<organism evidence="3 4">
    <name type="scientific">Fasciolopsis buskii</name>
    <dbReference type="NCBI Taxonomy" id="27845"/>
    <lineage>
        <taxon>Eukaryota</taxon>
        <taxon>Metazoa</taxon>
        <taxon>Spiralia</taxon>
        <taxon>Lophotrochozoa</taxon>
        <taxon>Platyhelminthes</taxon>
        <taxon>Trematoda</taxon>
        <taxon>Digenea</taxon>
        <taxon>Plagiorchiida</taxon>
        <taxon>Echinostomata</taxon>
        <taxon>Echinostomatoidea</taxon>
        <taxon>Fasciolidae</taxon>
        <taxon>Fasciolopsis</taxon>
    </lineage>
</organism>
<reference evidence="3" key="1">
    <citation type="submission" date="2019-05" db="EMBL/GenBank/DDBJ databases">
        <title>Annotation for the trematode Fasciolopsis buski.</title>
        <authorList>
            <person name="Choi Y.-J."/>
        </authorList>
    </citation>
    <scope>NUCLEOTIDE SEQUENCE</scope>
    <source>
        <strain evidence="3">HT</strain>
        <tissue evidence="3">Whole worm</tissue>
    </source>
</reference>
<keyword evidence="4" id="KW-1185">Reference proteome</keyword>
<dbReference type="EMBL" id="LUCM01004641">
    <property type="protein sequence ID" value="KAA0194059.1"/>
    <property type="molecule type" value="Genomic_DNA"/>
</dbReference>
<evidence type="ECO:0000256" key="2">
    <source>
        <dbReference type="SAM" id="SignalP"/>
    </source>
</evidence>
<name>A0A8E0RVM5_9TREM</name>
<evidence type="ECO:0000256" key="1">
    <source>
        <dbReference type="SAM" id="MobiDB-lite"/>
    </source>
</evidence>
<dbReference type="Proteomes" id="UP000728185">
    <property type="component" value="Unassembled WGS sequence"/>
</dbReference>
<keyword evidence="2" id="KW-0732">Signal</keyword>
<feature type="non-terminal residue" evidence="3">
    <location>
        <position position="1"/>
    </location>
</feature>
<feature type="region of interest" description="Disordered" evidence="1">
    <location>
        <begin position="105"/>
        <end position="197"/>
    </location>
</feature>
<sequence length="197" mass="20684">SSLNIVPHQTFLLFLFVAVVEHNERRNADAARILQVVEAYCASAWTQLSCRSLYQPGDKGANPRVCSGVISPTESKTLLQQVVPPSLINNKTSVASLKQSIDSTLSDLPGTSRNVSSKSSGLSASSIVRSVAKRSGSTKHRSESSTPSSADNPHAPAAPQMTTPGVHSASDPNGGSSVVQSFSPPPVILPTRGGRRL</sequence>
<feature type="compositionally biased region" description="Polar residues" evidence="1">
    <location>
        <begin position="160"/>
        <end position="175"/>
    </location>
</feature>
<gene>
    <name evidence="3" type="ORF">FBUS_05287</name>
</gene>
<evidence type="ECO:0000313" key="3">
    <source>
        <dbReference type="EMBL" id="KAA0194059.1"/>
    </source>
</evidence>